<dbReference type="SMART" id="SM00289">
    <property type="entry name" value="WR1"/>
    <property type="match status" value="4"/>
</dbReference>
<dbReference type="AlphaFoldDB" id="A0A8R1TZ39"/>
<evidence type="ECO:0008006" key="4">
    <source>
        <dbReference type="Google" id="ProtNLM"/>
    </source>
</evidence>
<dbReference type="PANTHER" id="PTHR34150">
    <property type="entry name" value="PROTEIN CBG08832-RELATED"/>
    <property type="match status" value="1"/>
</dbReference>
<keyword evidence="1" id="KW-0812">Transmembrane</keyword>
<sequence length="626" mass="67501">MEFYAKYFSLIILIIINLFYVLHSQQFTPIIGGKCDINTPDVLIGGKETQFFLKCERNLQSESGKGIWVVKSRILSTTTSTTPQTTTSPAVLVTAVVSVEDKQQSQQFSKSDNTICVQDLSARHGDPCSVSSICLQQEQGQLSSNYLQCDQSTNRWIKKSCLDRRIFSFEHQTCIASSISTSTQNHVPTHHYAQSVPNSSPDIACTFMQCSQNNPCHRGTCNNGYCCTSSTGSTITNHPYASPPLYQQQPLYTNRFPFLMPNQMQQPAYNPIPFRGCANGGSPVGACINMRCARGYICSPGNICCPSNDYGRVISSTANPVKNPFLCTDGTQAAGACIFGQCGSSFTCISGLCCNVTNNTPRCLDGTPSVGACLFGHCGAGFVCTTGNLCCLTSSIAKIIPDDGFQCDTTLNSCCPISEPTGTCAEPGDQCPTGSRCFKEVTTPVCFKECDGRGIKSGFPVAGVCQTGTTLIFGICCTLKTQLYNSIPTSFLSEQYADSQSIASIIRSCPDNSEAISACINDQCGYGYQCHNNVCCSPQHTNMMLPFSPTTLRPIGGSCEFTQQCVSSIEGLSICELGKCRCLPGAHVEGSACARRYFSMLLNDAEQSSINDTLMNDSDDTVTNQK</sequence>
<dbReference type="EnsemblMetazoa" id="OVOC7605.1">
    <property type="protein sequence ID" value="OVOC7605.1"/>
    <property type="gene ID" value="WBGene00244414"/>
</dbReference>
<keyword evidence="3" id="KW-1185">Reference proteome</keyword>
<dbReference type="PANTHER" id="PTHR34150:SF7">
    <property type="entry name" value="PROTEIN CBG10108"/>
    <property type="match status" value="1"/>
</dbReference>
<evidence type="ECO:0000256" key="1">
    <source>
        <dbReference type="SAM" id="Phobius"/>
    </source>
</evidence>
<keyword evidence="1" id="KW-1133">Transmembrane helix</keyword>
<dbReference type="EMBL" id="CMVM020000222">
    <property type="status" value="NOT_ANNOTATED_CDS"/>
    <property type="molecule type" value="Genomic_DNA"/>
</dbReference>
<reference evidence="3" key="1">
    <citation type="submission" date="2013-10" db="EMBL/GenBank/DDBJ databases">
        <title>Genome sequencing of Onchocerca volvulus.</title>
        <authorList>
            <person name="Cotton J."/>
            <person name="Tsai J."/>
            <person name="Stanley E."/>
            <person name="Tracey A."/>
            <person name="Holroyd N."/>
            <person name="Lustigman S."/>
            <person name="Berriman M."/>
        </authorList>
    </citation>
    <scope>NUCLEOTIDE SEQUENCE</scope>
</reference>
<name>A0A8R1TZ39_ONCVO</name>
<evidence type="ECO:0000313" key="2">
    <source>
        <dbReference type="EnsemblMetazoa" id="OVOC7605.1"/>
    </source>
</evidence>
<dbReference type="OMA" id="DATNPQC"/>
<feature type="transmembrane region" description="Helical" evidence="1">
    <location>
        <begin position="7"/>
        <end position="23"/>
    </location>
</feature>
<evidence type="ECO:0000313" key="3">
    <source>
        <dbReference type="Proteomes" id="UP000024404"/>
    </source>
</evidence>
<organism evidence="2 3">
    <name type="scientific">Onchocerca volvulus</name>
    <dbReference type="NCBI Taxonomy" id="6282"/>
    <lineage>
        <taxon>Eukaryota</taxon>
        <taxon>Metazoa</taxon>
        <taxon>Ecdysozoa</taxon>
        <taxon>Nematoda</taxon>
        <taxon>Chromadorea</taxon>
        <taxon>Rhabditida</taxon>
        <taxon>Spirurina</taxon>
        <taxon>Spiruromorpha</taxon>
        <taxon>Filarioidea</taxon>
        <taxon>Onchocercidae</taxon>
        <taxon>Onchocerca</taxon>
    </lineage>
</organism>
<protein>
    <recommendedName>
        <fullName evidence="4">CC domain-containing protein</fullName>
    </recommendedName>
</protein>
<keyword evidence="1" id="KW-0472">Membrane</keyword>
<accession>A0A8R1TZ39</accession>
<dbReference type="Proteomes" id="UP000024404">
    <property type="component" value="Unassembled WGS sequence"/>
</dbReference>
<proteinExistence type="predicted"/>
<reference evidence="2" key="2">
    <citation type="submission" date="2022-06" db="UniProtKB">
        <authorList>
            <consortium name="EnsemblMetazoa"/>
        </authorList>
    </citation>
    <scope>IDENTIFICATION</scope>
</reference>
<dbReference type="InterPro" id="IPR006150">
    <property type="entry name" value="Cys_repeat_1"/>
</dbReference>